<reference evidence="2" key="1">
    <citation type="submission" date="2016-12" db="EMBL/GenBank/DDBJ databases">
        <authorList>
            <person name="Varghese N."/>
            <person name="Submissions S."/>
        </authorList>
    </citation>
    <scope>NUCLEOTIDE SEQUENCE [LARGE SCALE GENOMIC DNA]</scope>
    <source>
        <strain evidence="2">DSM 11032</strain>
    </source>
</reference>
<dbReference type="AlphaFoldDB" id="A0A1M7RUC0"/>
<keyword evidence="2" id="KW-1185">Reference proteome</keyword>
<protein>
    <submittedName>
        <fullName evidence="1">Uncharacterized protein</fullName>
    </submittedName>
</protein>
<dbReference type="Proteomes" id="UP000184391">
    <property type="component" value="Unassembled WGS sequence"/>
</dbReference>
<organism evidence="1 2">
    <name type="scientific">Erythrobacter sanguineus</name>
    <dbReference type="NCBI Taxonomy" id="198312"/>
    <lineage>
        <taxon>Bacteria</taxon>
        <taxon>Pseudomonadati</taxon>
        <taxon>Pseudomonadota</taxon>
        <taxon>Alphaproteobacteria</taxon>
        <taxon>Sphingomonadales</taxon>
        <taxon>Erythrobacteraceae</taxon>
        <taxon>Erythrobacter/Porphyrobacter group</taxon>
        <taxon>Erythrobacter</taxon>
    </lineage>
</organism>
<evidence type="ECO:0000313" key="1">
    <source>
        <dbReference type="EMBL" id="SHN49746.1"/>
    </source>
</evidence>
<accession>A0A1M7RUC0</accession>
<dbReference type="EMBL" id="FRDF01000002">
    <property type="protein sequence ID" value="SHN49746.1"/>
    <property type="molecule type" value="Genomic_DNA"/>
</dbReference>
<proteinExistence type="predicted"/>
<evidence type="ECO:0000313" key="2">
    <source>
        <dbReference type="Proteomes" id="UP000184391"/>
    </source>
</evidence>
<dbReference type="STRING" id="198312.SAMN02745193_00400"/>
<sequence length="57" mass="5759">MIRISYTGVNCDDAGMPAAARPAPAYPALPATPPLRVGGFSASGQCLMCLLQAGPNP</sequence>
<gene>
    <name evidence="1" type="ORF">SAMN02745193_00400</name>
</gene>
<name>A0A1M7RUC0_9SPHN</name>